<reference evidence="1 2" key="1">
    <citation type="journal article" date="2020" name="Cell">
        <title>Large-Scale Comparative Analyses of Tick Genomes Elucidate Their Genetic Diversity and Vector Capacities.</title>
        <authorList>
            <consortium name="Tick Genome and Microbiome Consortium (TIGMIC)"/>
            <person name="Jia N."/>
            <person name="Wang J."/>
            <person name="Shi W."/>
            <person name="Du L."/>
            <person name="Sun Y."/>
            <person name="Zhan W."/>
            <person name="Jiang J.F."/>
            <person name="Wang Q."/>
            <person name="Zhang B."/>
            <person name="Ji P."/>
            <person name="Bell-Sakyi L."/>
            <person name="Cui X.M."/>
            <person name="Yuan T.T."/>
            <person name="Jiang B.G."/>
            <person name="Yang W.F."/>
            <person name="Lam T.T."/>
            <person name="Chang Q.C."/>
            <person name="Ding S.J."/>
            <person name="Wang X.J."/>
            <person name="Zhu J.G."/>
            <person name="Ruan X.D."/>
            <person name="Zhao L."/>
            <person name="Wei J.T."/>
            <person name="Ye R.Z."/>
            <person name="Que T.C."/>
            <person name="Du C.H."/>
            <person name="Zhou Y.H."/>
            <person name="Cheng J.X."/>
            <person name="Dai P.F."/>
            <person name="Guo W.B."/>
            <person name="Han X.H."/>
            <person name="Huang E.J."/>
            <person name="Li L.F."/>
            <person name="Wei W."/>
            <person name="Gao Y.C."/>
            <person name="Liu J.Z."/>
            <person name="Shao H.Z."/>
            <person name="Wang X."/>
            <person name="Wang C.C."/>
            <person name="Yang T.C."/>
            <person name="Huo Q.B."/>
            <person name="Li W."/>
            <person name="Chen H.Y."/>
            <person name="Chen S.E."/>
            <person name="Zhou L.G."/>
            <person name="Ni X.B."/>
            <person name="Tian J.H."/>
            <person name="Sheng Y."/>
            <person name="Liu T."/>
            <person name="Pan Y.S."/>
            <person name="Xia L.Y."/>
            <person name="Li J."/>
            <person name="Zhao F."/>
            <person name="Cao W.C."/>
        </authorList>
    </citation>
    <scope>NUCLEOTIDE SEQUENCE [LARGE SCALE GENOMIC DNA]</scope>
    <source>
        <strain evidence="1">Iper-2018</strain>
    </source>
</reference>
<organism evidence="1 2">
    <name type="scientific">Ixodes persulcatus</name>
    <name type="common">Taiga tick</name>
    <dbReference type="NCBI Taxonomy" id="34615"/>
    <lineage>
        <taxon>Eukaryota</taxon>
        <taxon>Metazoa</taxon>
        <taxon>Ecdysozoa</taxon>
        <taxon>Arthropoda</taxon>
        <taxon>Chelicerata</taxon>
        <taxon>Arachnida</taxon>
        <taxon>Acari</taxon>
        <taxon>Parasitiformes</taxon>
        <taxon>Ixodida</taxon>
        <taxon>Ixodoidea</taxon>
        <taxon>Ixodidae</taxon>
        <taxon>Ixodinae</taxon>
        <taxon>Ixodes</taxon>
    </lineage>
</organism>
<proteinExistence type="predicted"/>
<accession>A0AC60QDU6</accession>
<protein>
    <submittedName>
        <fullName evidence="1">Uncharacterized protein</fullName>
    </submittedName>
</protein>
<comment type="caution">
    <text evidence="1">The sequence shown here is derived from an EMBL/GenBank/DDBJ whole genome shotgun (WGS) entry which is preliminary data.</text>
</comment>
<name>A0AC60QDU6_IXOPE</name>
<sequence>MLGQSVNRERRRPCAGVTPTSRVGPPNSLGTAPFSGRPELGSQGAGGLAGSSARSGHRHEAYKLAEIGRQGCYISREGARRTPPLAGSMTERTLERAGVESGPGRLMR</sequence>
<keyword evidence="2" id="KW-1185">Reference proteome</keyword>
<evidence type="ECO:0000313" key="1">
    <source>
        <dbReference type="EMBL" id="KAG0431480.1"/>
    </source>
</evidence>
<evidence type="ECO:0000313" key="2">
    <source>
        <dbReference type="Proteomes" id="UP000805193"/>
    </source>
</evidence>
<dbReference type="EMBL" id="JABSTQ010009219">
    <property type="protein sequence ID" value="KAG0431480.1"/>
    <property type="molecule type" value="Genomic_DNA"/>
</dbReference>
<gene>
    <name evidence="1" type="ORF">HPB47_021742</name>
</gene>
<dbReference type="Proteomes" id="UP000805193">
    <property type="component" value="Unassembled WGS sequence"/>
</dbReference>